<dbReference type="Proteomes" id="UP000027195">
    <property type="component" value="Unassembled WGS sequence"/>
</dbReference>
<sequence>MDRKELETYQVQLSQVELALDADPSNAELTSLRDELKELITLTETALAQIEGAAASASTSSTKPKPSADSHSRKSNPASSAQVFAAGDECLAKYSGDGAWYPARITSIGGSEGNWVYSVAFKGYNTTELVPANGLKPLPPNSQHAGLSSSKRKMSKEEEDDRERKKKKNEKKLETRAAKAKEQNNKQQAWQKFAKKGEKKGIHIAGIQGSSIFKTPDNPHGRVGVTGSGKGMTEYATRNKHKFTQGEDS</sequence>
<dbReference type="SUPFAM" id="SSF63748">
    <property type="entry name" value="Tudor/PWWP/MBT"/>
    <property type="match status" value="1"/>
</dbReference>
<feature type="region of interest" description="Disordered" evidence="3">
    <location>
        <begin position="133"/>
        <end position="233"/>
    </location>
</feature>
<dbReference type="EMBL" id="KL198057">
    <property type="protein sequence ID" value="KDQ11598.1"/>
    <property type="molecule type" value="Genomic_DNA"/>
</dbReference>
<dbReference type="PANTHER" id="PTHR46297:SF2">
    <property type="entry name" value="TUDOR DOMAIN-CONTAINING PROTEIN"/>
    <property type="match status" value="1"/>
</dbReference>
<evidence type="ECO:0000313" key="5">
    <source>
        <dbReference type="EMBL" id="KDQ11598.1"/>
    </source>
</evidence>
<feature type="compositionally biased region" description="Basic and acidic residues" evidence="3">
    <location>
        <begin position="171"/>
        <end position="184"/>
    </location>
</feature>
<dbReference type="OrthoDB" id="79171at2759"/>
<dbReference type="PANTHER" id="PTHR46297">
    <property type="entry name" value="ZINC FINGER CCCH-TYPE WITH G PATCH DOMAIN-CONTAINING PROTEIN"/>
    <property type="match status" value="1"/>
</dbReference>
<evidence type="ECO:0000256" key="1">
    <source>
        <dbReference type="ARBA" id="ARBA00004123"/>
    </source>
</evidence>
<protein>
    <recommendedName>
        <fullName evidence="4">Tudor domain-containing protein</fullName>
    </recommendedName>
</protein>
<dbReference type="GO" id="GO:0005634">
    <property type="term" value="C:nucleus"/>
    <property type="evidence" value="ECO:0007669"/>
    <property type="project" value="UniProtKB-SubCell"/>
</dbReference>
<reference evidence="6" key="1">
    <citation type="journal article" date="2014" name="Proc. Natl. Acad. Sci. U.S.A.">
        <title>Extensive sampling of basidiomycete genomes demonstrates inadequacy of the white-rot/brown-rot paradigm for wood decay fungi.</title>
        <authorList>
            <person name="Riley R."/>
            <person name="Salamov A.A."/>
            <person name="Brown D.W."/>
            <person name="Nagy L.G."/>
            <person name="Floudas D."/>
            <person name="Held B.W."/>
            <person name="Levasseur A."/>
            <person name="Lombard V."/>
            <person name="Morin E."/>
            <person name="Otillar R."/>
            <person name="Lindquist E.A."/>
            <person name="Sun H."/>
            <person name="LaButti K.M."/>
            <person name="Schmutz J."/>
            <person name="Jabbour D."/>
            <person name="Luo H."/>
            <person name="Baker S.E."/>
            <person name="Pisabarro A.G."/>
            <person name="Walton J.D."/>
            <person name="Blanchette R.A."/>
            <person name="Henrissat B."/>
            <person name="Martin F."/>
            <person name="Cullen D."/>
            <person name="Hibbett D.S."/>
            <person name="Grigoriev I.V."/>
        </authorList>
    </citation>
    <scope>NUCLEOTIDE SEQUENCE [LARGE SCALE GENOMIC DNA]</scope>
    <source>
        <strain evidence="6">FD-172 SS1</strain>
    </source>
</reference>
<feature type="compositionally biased region" description="Low complexity" evidence="3">
    <location>
        <begin position="53"/>
        <end position="65"/>
    </location>
</feature>
<accession>A0A067M730</accession>
<evidence type="ECO:0000256" key="3">
    <source>
        <dbReference type="SAM" id="MobiDB-lite"/>
    </source>
</evidence>
<comment type="subcellular location">
    <subcellularLocation>
        <location evidence="1">Nucleus</location>
    </subcellularLocation>
</comment>
<name>A0A067M730_BOTB1</name>
<dbReference type="InterPro" id="IPR002999">
    <property type="entry name" value="Tudor"/>
</dbReference>
<dbReference type="HOGENOM" id="CLU_069491_2_0_1"/>
<dbReference type="PROSITE" id="PS50304">
    <property type="entry name" value="TUDOR"/>
    <property type="match status" value="1"/>
</dbReference>
<dbReference type="STRING" id="930990.A0A067M730"/>
<keyword evidence="6" id="KW-1185">Reference proteome</keyword>
<evidence type="ECO:0000256" key="2">
    <source>
        <dbReference type="ARBA" id="ARBA00023242"/>
    </source>
</evidence>
<dbReference type="AlphaFoldDB" id="A0A067M730"/>
<feature type="domain" description="Tudor" evidence="4">
    <location>
        <begin position="83"/>
        <end position="145"/>
    </location>
</feature>
<gene>
    <name evidence="5" type="ORF">BOTBODRAFT_114271</name>
</gene>
<proteinExistence type="predicted"/>
<organism evidence="5 6">
    <name type="scientific">Botryobasidium botryosum (strain FD-172 SS1)</name>
    <dbReference type="NCBI Taxonomy" id="930990"/>
    <lineage>
        <taxon>Eukaryota</taxon>
        <taxon>Fungi</taxon>
        <taxon>Dikarya</taxon>
        <taxon>Basidiomycota</taxon>
        <taxon>Agaricomycotina</taxon>
        <taxon>Agaricomycetes</taxon>
        <taxon>Cantharellales</taxon>
        <taxon>Botryobasidiaceae</taxon>
        <taxon>Botryobasidium</taxon>
    </lineage>
</organism>
<feature type="region of interest" description="Disordered" evidence="3">
    <location>
        <begin position="52"/>
        <end position="81"/>
    </location>
</feature>
<dbReference type="InParanoid" id="A0A067M730"/>
<keyword evidence="2" id="KW-0539">Nucleus</keyword>
<dbReference type="Gene3D" id="2.30.30.140">
    <property type="match status" value="1"/>
</dbReference>
<evidence type="ECO:0000259" key="4">
    <source>
        <dbReference type="PROSITE" id="PS50304"/>
    </source>
</evidence>
<dbReference type="SMART" id="SM00333">
    <property type="entry name" value="TUDOR"/>
    <property type="match status" value="1"/>
</dbReference>
<evidence type="ECO:0000313" key="6">
    <source>
        <dbReference type="Proteomes" id="UP000027195"/>
    </source>
</evidence>